<feature type="region of interest" description="Disordered" evidence="1">
    <location>
        <begin position="1"/>
        <end position="25"/>
    </location>
</feature>
<dbReference type="Proteomes" id="UP001242480">
    <property type="component" value="Unassembled WGS sequence"/>
</dbReference>
<protein>
    <submittedName>
        <fullName evidence="2">Uncharacterized protein</fullName>
    </submittedName>
</protein>
<keyword evidence="3" id="KW-1185">Reference proteome</keyword>
<sequence>MQRSSSLTDPAQRRPAPPAGIGAGACTSALPLRRWTRPRSKAEDTLVARIDAAEALLRAETWARILEMA</sequence>
<comment type="caution">
    <text evidence="2">The sequence shown here is derived from an EMBL/GenBank/DDBJ whole genome shotgun (WGS) entry which is preliminary data.</text>
</comment>
<organism evidence="2 3">
    <name type="scientific">Labrys wisconsinensis</name>
    <dbReference type="NCBI Taxonomy" id="425677"/>
    <lineage>
        <taxon>Bacteria</taxon>
        <taxon>Pseudomonadati</taxon>
        <taxon>Pseudomonadota</taxon>
        <taxon>Alphaproteobacteria</taxon>
        <taxon>Hyphomicrobiales</taxon>
        <taxon>Xanthobacteraceae</taxon>
        <taxon>Labrys</taxon>
    </lineage>
</organism>
<evidence type="ECO:0000313" key="2">
    <source>
        <dbReference type="EMBL" id="MDQ0469216.1"/>
    </source>
</evidence>
<dbReference type="RefSeq" id="WP_307271603.1">
    <property type="nucleotide sequence ID" value="NZ_JAUSVX010000003.1"/>
</dbReference>
<evidence type="ECO:0000313" key="3">
    <source>
        <dbReference type="Proteomes" id="UP001242480"/>
    </source>
</evidence>
<gene>
    <name evidence="2" type="ORF">QO011_002227</name>
</gene>
<name>A0ABU0J6N3_9HYPH</name>
<proteinExistence type="predicted"/>
<accession>A0ABU0J6N3</accession>
<reference evidence="2 3" key="1">
    <citation type="submission" date="2023-07" db="EMBL/GenBank/DDBJ databases">
        <title>Genomic Encyclopedia of Type Strains, Phase IV (KMG-IV): sequencing the most valuable type-strain genomes for metagenomic binning, comparative biology and taxonomic classification.</title>
        <authorList>
            <person name="Goeker M."/>
        </authorList>
    </citation>
    <scope>NUCLEOTIDE SEQUENCE [LARGE SCALE GENOMIC DNA]</scope>
    <source>
        <strain evidence="2 3">DSM 19619</strain>
    </source>
</reference>
<dbReference type="EMBL" id="JAUSVX010000003">
    <property type="protein sequence ID" value="MDQ0469216.1"/>
    <property type="molecule type" value="Genomic_DNA"/>
</dbReference>
<dbReference type="PROSITE" id="PS51257">
    <property type="entry name" value="PROKAR_LIPOPROTEIN"/>
    <property type="match status" value="1"/>
</dbReference>
<evidence type="ECO:0000256" key="1">
    <source>
        <dbReference type="SAM" id="MobiDB-lite"/>
    </source>
</evidence>